<keyword evidence="3" id="KW-0378">Hydrolase</keyword>
<dbReference type="PROSITE" id="PS51935">
    <property type="entry name" value="NLPC_P60"/>
    <property type="match status" value="1"/>
</dbReference>
<evidence type="ECO:0000313" key="8">
    <source>
        <dbReference type="Proteomes" id="UP000176005"/>
    </source>
</evidence>
<keyword evidence="2" id="KW-0645">Protease</keyword>
<feature type="region of interest" description="Disordered" evidence="5">
    <location>
        <begin position="212"/>
        <end position="243"/>
    </location>
</feature>
<dbReference type="PATRIC" id="fig|518642.10.peg.6367"/>
<dbReference type="EMBL" id="LJGW01000434">
    <property type="protein sequence ID" value="OEV08156.1"/>
    <property type="molecule type" value="Genomic_DNA"/>
</dbReference>
<dbReference type="InterPro" id="IPR038765">
    <property type="entry name" value="Papain-like_cys_pep_sf"/>
</dbReference>
<dbReference type="AlphaFoldDB" id="A0A1E7KW70"/>
<evidence type="ECO:0000313" key="7">
    <source>
        <dbReference type="EMBL" id="OEV08156.1"/>
    </source>
</evidence>
<dbReference type="Gene3D" id="3.90.1720.10">
    <property type="entry name" value="endopeptidase domain like (from Nostoc punctiforme)"/>
    <property type="match status" value="1"/>
</dbReference>
<feature type="compositionally biased region" description="Polar residues" evidence="5">
    <location>
        <begin position="213"/>
        <end position="223"/>
    </location>
</feature>
<proteinExistence type="inferred from homology"/>
<keyword evidence="4" id="KW-0788">Thiol protease</keyword>
<evidence type="ECO:0000256" key="1">
    <source>
        <dbReference type="ARBA" id="ARBA00007074"/>
    </source>
</evidence>
<dbReference type="PANTHER" id="PTHR47359:SF3">
    <property type="entry name" value="NLP_P60 DOMAIN-CONTAINING PROTEIN-RELATED"/>
    <property type="match status" value="1"/>
</dbReference>
<name>A0A1E7KW70_9ACTN</name>
<dbReference type="Proteomes" id="UP000176005">
    <property type="component" value="Unassembled WGS sequence"/>
</dbReference>
<comment type="similarity">
    <text evidence="1">Belongs to the peptidase C40 family.</text>
</comment>
<dbReference type="PANTHER" id="PTHR47359">
    <property type="entry name" value="PEPTIDOGLYCAN DL-ENDOPEPTIDASE CWLO"/>
    <property type="match status" value="1"/>
</dbReference>
<comment type="caution">
    <text evidence="7">The sequence shown here is derived from an EMBL/GenBank/DDBJ whole genome shotgun (WGS) entry which is preliminary data.</text>
</comment>
<organism evidence="7 8">
    <name type="scientific">Streptomyces nanshensis</name>
    <dbReference type="NCBI Taxonomy" id="518642"/>
    <lineage>
        <taxon>Bacteria</taxon>
        <taxon>Bacillati</taxon>
        <taxon>Actinomycetota</taxon>
        <taxon>Actinomycetes</taxon>
        <taxon>Kitasatosporales</taxon>
        <taxon>Streptomycetaceae</taxon>
        <taxon>Streptomyces</taxon>
    </lineage>
</organism>
<reference evidence="7 8" key="1">
    <citation type="journal article" date="2016" name="Front. Microbiol.">
        <title>Comparative Genomics Analysis of Streptomyces Species Reveals Their Adaptation to the Marine Environment and Their Diversity at the Genomic Level.</title>
        <authorList>
            <person name="Tian X."/>
            <person name="Zhang Z."/>
            <person name="Yang T."/>
            <person name="Chen M."/>
            <person name="Li J."/>
            <person name="Chen F."/>
            <person name="Yang J."/>
            <person name="Li W."/>
            <person name="Zhang B."/>
            <person name="Zhang Z."/>
            <person name="Wu J."/>
            <person name="Zhang C."/>
            <person name="Long L."/>
            <person name="Xiao J."/>
        </authorList>
    </citation>
    <scope>NUCLEOTIDE SEQUENCE [LARGE SCALE GENOMIC DNA]</scope>
    <source>
        <strain evidence="7 8">SCSIO 10429</strain>
    </source>
</reference>
<dbReference type="InterPro" id="IPR051794">
    <property type="entry name" value="PG_Endopeptidase_C40"/>
</dbReference>
<dbReference type="InterPro" id="IPR000064">
    <property type="entry name" value="NLP_P60_dom"/>
</dbReference>
<accession>A0A1E7KW70</accession>
<gene>
    <name evidence="7" type="ORF">AN218_27550</name>
</gene>
<sequence length="372" mass="40310">MGGEPVPHPCAPRSVAAAAVATVAAASLAFPPVPAAADPGGRPVSELLRELQVMYERTETASDAYNTTAAKLKRQRARADKAGRALTSVRSALAESRREAGRLARQQYRRGDIGLPPLVQVLLTRDARDAADSLRLLTRAAGRQATTVHRLVAGERRQRQLTAAARKALAGQQRLADRKEKQRATARSRLQRVERTLASLSGAELTRLRGLESAQQTGTQRTLMSAHGMEKSATVRRKPSRPGAQAVRFALRQLGKPYRFGADGPTAYDCSGLTSTAWKQAGRSIPRTSQAQWKTLRRVPMNRLRPGDLVVYYKSASHVALYAGRGKVVHAPRPGARVKVSPVGAIPSVRGAVRPDAGARPLPHYRLPKLLR</sequence>
<dbReference type="Pfam" id="PF00877">
    <property type="entry name" value="NLPC_P60"/>
    <property type="match status" value="1"/>
</dbReference>
<feature type="domain" description="NlpC/P60" evidence="6">
    <location>
        <begin position="240"/>
        <end position="362"/>
    </location>
</feature>
<dbReference type="SUPFAM" id="SSF54001">
    <property type="entry name" value="Cysteine proteinases"/>
    <property type="match status" value="1"/>
</dbReference>
<evidence type="ECO:0000259" key="6">
    <source>
        <dbReference type="PROSITE" id="PS51935"/>
    </source>
</evidence>
<dbReference type="GO" id="GO:0008234">
    <property type="term" value="F:cysteine-type peptidase activity"/>
    <property type="evidence" value="ECO:0007669"/>
    <property type="project" value="UniProtKB-KW"/>
</dbReference>
<feature type="region of interest" description="Disordered" evidence="5">
    <location>
        <begin position="169"/>
        <end position="188"/>
    </location>
</feature>
<evidence type="ECO:0000256" key="5">
    <source>
        <dbReference type="SAM" id="MobiDB-lite"/>
    </source>
</evidence>
<protein>
    <recommendedName>
        <fullName evidence="6">NlpC/P60 domain-containing protein</fullName>
    </recommendedName>
</protein>
<evidence type="ECO:0000256" key="4">
    <source>
        <dbReference type="ARBA" id="ARBA00022807"/>
    </source>
</evidence>
<keyword evidence="8" id="KW-1185">Reference proteome</keyword>
<evidence type="ECO:0000256" key="2">
    <source>
        <dbReference type="ARBA" id="ARBA00022670"/>
    </source>
</evidence>
<evidence type="ECO:0000256" key="3">
    <source>
        <dbReference type="ARBA" id="ARBA00022801"/>
    </source>
</evidence>
<dbReference type="GO" id="GO:0006508">
    <property type="term" value="P:proteolysis"/>
    <property type="evidence" value="ECO:0007669"/>
    <property type="project" value="UniProtKB-KW"/>
</dbReference>